<dbReference type="SUPFAM" id="SSF69047">
    <property type="entry name" value="Hypothetical protein YjbJ"/>
    <property type="match status" value="1"/>
</dbReference>
<sequence>MDRPDGAPLGRKDHSPEGEVAMGVFDQAKDKAEQLIGEAKEKVGRMTGNEDLEAAGKRDQVSGEVKETGHDLRDKAAGAAHDAKDKLSGR</sequence>
<accession>A0A495VRR5</accession>
<evidence type="ECO:0000259" key="3">
    <source>
        <dbReference type="Pfam" id="PF05532"/>
    </source>
</evidence>
<feature type="compositionally biased region" description="Basic and acidic residues" evidence="2">
    <location>
        <begin position="54"/>
        <end position="90"/>
    </location>
</feature>
<feature type="domain" description="CsbD-like" evidence="3">
    <location>
        <begin position="26"/>
        <end position="76"/>
    </location>
</feature>
<protein>
    <submittedName>
        <fullName evidence="4">Uncharacterized protein YjbJ (UPF0337 family)</fullName>
    </submittedName>
</protein>
<organism evidence="4 5">
    <name type="scientific">Saccharothrix australiensis</name>
    <dbReference type="NCBI Taxonomy" id="2072"/>
    <lineage>
        <taxon>Bacteria</taxon>
        <taxon>Bacillati</taxon>
        <taxon>Actinomycetota</taxon>
        <taxon>Actinomycetes</taxon>
        <taxon>Pseudonocardiales</taxon>
        <taxon>Pseudonocardiaceae</taxon>
        <taxon>Saccharothrix</taxon>
    </lineage>
</organism>
<dbReference type="Proteomes" id="UP000282084">
    <property type="component" value="Unassembled WGS sequence"/>
</dbReference>
<feature type="region of interest" description="Disordered" evidence="2">
    <location>
        <begin position="1"/>
        <end position="20"/>
    </location>
</feature>
<evidence type="ECO:0000313" key="5">
    <source>
        <dbReference type="Proteomes" id="UP000282084"/>
    </source>
</evidence>
<comment type="similarity">
    <text evidence="1">Belongs to the UPF0337 (CsbD) family.</text>
</comment>
<evidence type="ECO:0000256" key="2">
    <source>
        <dbReference type="SAM" id="MobiDB-lite"/>
    </source>
</evidence>
<keyword evidence="5" id="KW-1185">Reference proteome</keyword>
<evidence type="ECO:0000313" key="4">
    <source>
        <dbReference type="EMBL" id="RKT52051.1"/>
    </source>
</evidence>
<dbReference type="Gene3D" id="1.10.1470.10">
    <property type="entry name" value="YjbJ"/>
    <property type="match status" value="1"/>
</dbReference>
<dbReference type="EMBL" id="RBXO01000001">
    <property type="protein sequence ID" value="RKT52051.1"/>
    <property type="molecule type" value="Genomic_DNA"/>
</dbReference>
<proteinExistence type="inferred from homology"/>
<comment type="caution">
    <text evidence="4">The sequence shown here is derived from an EMBL/GenBank/DDBJ whole genome shotgun (WGS) entry which is preliminary data.</text>
</comment>
<dbReference type="InterPro" id="IPR036629">
    <property type="entry name" value="YjbJ_sf"/>
</dbReference>
<feature type="region of interest" description="Disordered" evidence="2">
    <location>
        <begin position="43"/>
        <end position="90"/>
    </location>
</feature>
<dbReference type="Pfam" id="PF05532">
    <property type="entry name" value="CsbD"/>
    <property type="match status" value="1"/>
</dbReference>
<reference evidence="4 5" key="1">
    <citation type="submission" date="2018-10" db="EMBL/GenBank/DDBJ databases">
        <title>Sequencing the genomes of 1000 actinobacteria strains.</title>
        <authorList>
            <person name="Klenk H.-P."/>
        </authorList>
    </citation>
    <scope>NUCLEOTIDE SEQUENCE [LARGE SCALE GENOMIC DNA]</scope>
    <source>
        <strain evidence="4 5">DSM 43800</strain>
    </source>
</reference>
<name>A0A495VRR5_9PSEU</name>
<dbReference type="InterPro" id="IPR008462">
    <property type="entry name" value="CsbD"/>
</dbReference>
<dbReference type="AlphaFoldDB" id="A0A495VRR5"/>
<evidence type="ECO:0000256" key="1">
    <source>
        <dbReference type="ARBA" id="ARBA00009129"/>
    </source>
</evidence>
<feature type="compositionally biased region" description="Basic and acidic residues" evidence="2">
    <location>
        <begin position="1"/>
        <end position="17"/>
    </location>
</feature>
<gene>
    <name evidence="4" type="ORF">C8E97_0547</name>
</gene>